<dbReference type="EMBL" id="CP014230">
    <property type="protein sequence ID" value="AMD92626.1"/>
    <property type="molecule type" value="Genomic_DNA"/>
</dbReference>
<evidence type="ECO:0000313" key="2">
    <source>
        <dbReference type="Proteomes" id="UP000063964"/>
    </source>
</evidence>
<evidence type="ECO:0000313" key="1">
    <source>
        <dbReference type="EMBL" id="AMD92626.1"/>
    </source>
</evidence>
<protein>
    <submittedName>
        <fullName evidence="1">Uncharacterized protein</fullName>
    </submittedName>
</protein>
<organism evidence="1 2">
    <name type="scientific">Desulfomicrobium orale DSM 12838</name>
    <dbReference type="NCBI Taxonomy" id="888061"/>
    <lineage>
        <taxon>Bacteria</taxon>
        <taxon>Pseudomonadati</taxon>
        <taxon>Thermodesulfobacteriota</taxon>
        <taxon>Desulfovibrionia</taxon>
        <taxon>Desulfovibrionales</taxon>
        <taxon>Desulfomicrobiaceae</taxon>
        <taxon>Desulfomicrobium</taxon>
    </lineage>
</organism>
<dbReference type="AlphaFoldDB" id="A0A109W5T0"/>
<accession>A0A109W5T0</accession>
<sequence>MNILVEDLTGEIRILYMKKEKTERKLFENINMTLIMINFQTKINLKSINFLESALVVFVNLNHATGMY</sequence>
<keyword evidence="2" id="KW-1185">Reference proteome</keyword>
<reference evidence="2" key="1">
    <citation type="submission" date="2016-02" db="EMBL/GenBank/DDBJ databases">
        <authorList>
            <person name="Holder M.E."/>
            <person name="Ajami N.J."/>
            <person name="Petrosino J.F."/>
        </authorList>
    </citation>
    <scope>NUCLEOTIDE SEQUENCE [LARGE SCALE GENOMIC DNA]</scope>
    <source>
        <strain evidence="2">DSM 12838</strain>
    </source>
</reference>
<gene>
    <name evidence="1" type="ORF">AXF15_05535</name>
</gene>
<name>A0A109W5T0_9BACT</name>
<dbReference type="Proteomes" id="UP000063964">
    <property type="component" value="Chromosome"/>
</dbReference>
<proteinExistence type="predicted"/>
<dbReference type="KEGG" id="doa:AXF15_05535"/>